<dbReference type="SUPFAM" id="SSF47413">
    <property type="entry name" value="lambda repressor-like DNA-binding domains"/>
    <property type="match status" value="1"/>
</dbReference>
<reference evidence="4" key="1">
    <citation type="journal article" date="2019" name="Int. J. Syst. Evol. Microbiol.">
        <title>The Global Catalogue of Microorganisms (GCM) 10K type strain sequencing project: providing services to taxonomists for standard genome sequencing and annotation.</title>
        <authorList>
            <consortium name="The Broad Institute Genomics Platform"/>
            <consortium name="The Broad Institute Genome Sequencing Center for Infectious Disease"/>
            <person name="Wu L."/>
            <person name="Ma J."/>
        </authorList>
    </citation>
    <scope>NUCLEOTIDE SEQUENCE [LARGE SCALE GENOMIC DNA]</scope>
    <source>
        <strain evidence="4">JCM 18304</strain>
    </source>
</reference>
<dbReference type="InterPro" id="IPR043917">
    <property type="entry name" value="DUF5753"/>
</dbReference>
<feature type="domain" description="HTH cro/C1-type" evidence="2">
    <location>
        <begin position="26"/>
        <end position="79"/>
    </location>
</feature>
<dbReference type="CDD" id="cd00093">
    <property type="entry name" value="HTH_XRE"/>
    <property type="match status" value="1"/>
</dbReference>
<dbReference type="Pfam" id="PF19054">
    <property type="entry name" value="DUF5753"/>
    <property type="match status" value="1"/>
</dbReference>
<accession>A0ABP9RGQ6</accession>
<feature type="region of interest" description="Disordered" evidence="1">
    <location>
        <begin position="1"/>
        <end position="21"/>
    </location>
</feature>
<keyword evidence="4" id="KW-1185">Reference proteome</keyword>
<dbReference type="PROSITE" id="PS50943">
    <property type="entry name" value="HTH_CROC1"/>
    <property type="match status" value="1"/>
</dbReference>
<evidence type="ECO:0000313" key="3">
    <source>
        <dbReference type="EMBL" id="GAA5176964.1"/>
    </source>
</evidence>
<sequence>MRMREDSEVPRFTPPTPNSRRLGRRLRRLREERGLTQEEAARLLACSQGRIGRIESGDIKPRPRDVLEILVAYGVPHEQEPGRGLLEMARQLREPGWWQGLSTLPNRYITYMAYEAEAAELRHFEPMAIPSLMQTRAYAEEINRVGRETESELIAHRVEATALRQEVLTTRRPALRMHAIVTEVALMLRVGGTDVMVEQLELVARLAARPNITVQVLRLAAGAHLAVRGGFAILSFDQRDPSLGYIETVAGELFLESADEVRRLNGAYEGLQALALSPSESVKFVQTKVLELSGRHTPIR</sequence>
<dbReference type="InterPro" id="IPR001387">
    <property type="entry name" value="Cro/C1-type_HTH"/>
</dbReference>
<dbReference type="RefSeq" id="WP_345624983.1">
    <property type="nucleotide sequence ID" value="NZ_BAABJQ010000001.1"/>
</dbReference>
<gene>
    <name evidence="3" type="ORF">GCM10023322_00430</name>
</gene>
<comment type="caution">
    <text evidence="3">The sequence shown here is derived from an EMBL/GenBank/DDBJ whole genome shotgun (WGS) entry which is preliminary data.</text>
</comment>
<dbReference type="Pfam" id="PF13560">
    <property type="entry name" value="HTH_31"/>
    <property type="match status" value="1"/>
</dbReference>
<evidence type="ECO:0000313" key="4">
    <source>
        <dbReference type="Proteomes" id="UP001501570"/>
    </source>
</evidence>
<proteinExistence type="predicted"/>
<name>A0ABP9RGQ6_9ACTN</name>
<dbReference type="Gene3D" id="1.10.260.40">
    <property type="entry name" value="lambda repressor-like DNA-binding domains"/>
    <property type="match status" value="1"/>
</dbReference>
<dbReference type="EMBL" id="BAABJQ010000001">
    <property type="protein sequence ID" value="GAA5176964.1"/>
    <property type="molecule type" value="Genomic_DNA"/>
</dbReference>
<dbReference type="SMART" id="SM00530">
    <property type="entry name" value="HTH_XRE"/>
    <property type="match status" value="1"/>
</dbReference>
<protein>
    <submittedName>
        <fullName evidence="3">Helix-turn-helix transcriptional regulator</fullName>
    </submittedName>
</protein>
<organism evidence="3 4">
    <name type="scientific">Rugosimonospora acidiphila</name>
    <dbReference type="NCBI Taxonomy" id="556531"/>
    <lineage>
        <taxon>Bacteria</taxon>
        <taxon>Bacillati</taxon>
        <taxon>Actinomycetota</taxon>
        <taxon>Actinomycetes</taxon>
        <taxon>Micromonosporales</taxon>
        <taxon>Micromonosporaceae</taxon>
        <taxon>Rugosimonospora</taxon>
    </lineage>
</organism>
<dbReference type="InterPro" id="IPR010982">
    <property type="entry name" value="Lambda_DNA-bd_dom_sf"/>
</dbReference>
<dbReference type="Proteomes" id="UP001501570">
    <property type="component" value="Unassembled WGS sequence"/>
</dbReference>
<evidence type="ECO:0000259" key="2">
    <source>
        <dbReference type="PROSITE" id="PS50943"/>
    </source>
</evidence>
<evidence type="ECO:0000256" key="1">
    <source>
        <dbReference type="SAM" id="MobiDB-lite"/>
    </source>
</evidence>